<sequence length="376" mass="40377">MSELANDPPLVTRPEPEVAPLVVRRPPKPGFIEAVLWCVIFIATQMLGAIVAVTVAFTAYALAAPDPKAFVDEQFTAFGKSVDLKAEGERPPIPFEFGQSLAWGMLAAQVVSLGLILLVVPRRIGPGWKQQIGVRRPYWLHIALVLLLVPGFIVMSDLIQTVFLTLTGMKPPAAMKTLNGVFGQFPWPLTVLAVAIGPGLVEELWCRGFLGRGLCARNGVVVGVLLTSALFSAMHLDPSQLVVIAAMGAYLHFVYLVTRSIWAPILLHAMNNGLAIFLALAMKPGNEQGEIVVPAIVHIAAFGLMVFGSVALWTSRAVPEPDSPAEEGGEPDAPDIYVPPAPAGARFGYAEVSPAALMFTVVSFSTLMYLGYHFSR</sequence>
<dbReference type="GO" id="GO:0080120">
    <property type="term" value="P:CAAX-box protein maturation"/>
    <property type="evidence" value="ECO:0007669"/>
    <property type="project" value="UniProtKB-ARBA"/>
</dbReference>
<feature type="transmembrane region" description="Helical" evidence="1">
    <location>
        <begin position="185"/>
        <end position="202"/>
    </location>
</feature>
<dbReference type="Pfam" id="PF02517">
    <property type="entry name" value="Rce1-like"/>
    <property type="match status" value="1"/>
</dbReference>
<dbReference type="RefSeq" id="WP_162668209.1">
    <property type="nucleotide sequence ID" value="NZ_LR593886.1"/>
</dbReference>
<dbReference type="PANTHER" id="PTHR36435:SF1">
    <property type="entry name" value="CAAX AMINO TERMINAL PROTEASE FAMILY PROTEIN"/>
    <property type="match status" value="1"/>
</dbReference>
<feature type="transmembrane region" description="Helical" evidence="1">
    <location>
        <begin position="291"/>
        <end position="313"/>
    </location>
</feature>
<dbReference type="KEGG" id="gms:SOIL9_42220"/>
<feature type="transmembrane region" description="Helical" evidence="1">
    <location>
        <begin position="140"/>
        <end position="165"/>
    </location>
</feature>
<feature type="transmembrane region" description="Helical" evidence="1">
    <location>
        <begin position="355"/>
        <end position="374"/>
    </location>
</feature>
<feature type="transmembrane region" description="Helical" evidence="1">
    <location>
        <begin position="101"/>
        <end position="120"/>
    </location>
</feature>
<dbReference type="InterPro" id="IPR003675">
    <property type="entry name" value="Rce1/LyrA-like_dom"/>
</dbReference>
<reference evidence="3 4" key="1">
    <citation type="submission" date="2019-05" db="EMBL/GenBank/DDBJ databases">
        <authorList>
            <consortium name="Science for Life Laboratories"/>
        </authorList>
    </citation>
    <scope>NUCLEOTIDE SEQUENCE [LARGE SCALE GENOMIC DNA]</scope>
    <source>
        <strain evidence="3">Soil9</strain>
    </source>
</reference>
<evidence type="ECO:0000313" key="3">
    <source>
        <dbReference type="EMBL" id="VTR93492.1"/>
    </source>
</evidence>
<proteinExistence type="predicted"/>
<feature type="transmembrane region" description="Helical" evidence="1">
    <location>
        <begin position="34"/>
        <end position="63"/>
    </location>
</feature>
<accession>A0A6P2D226</accession>
<dbReference type="PANTHER" id="PTHR36435">
    <property type="entry name" value="SLR1288 PROTEIN"/>
    <property type="match status" value="1"/>
</dbReference>
<keyword evidence="4" id="KW-1185">Reference proteome</keyword>
<dbReference type="AlphaFoldDB" id="A0A6P2D226"/>
<dbReference type="EMBL" id="LR593886">
    <property type="protein sequence ID" value="VTR93492.1"/>
    <property type="molecule type" value="Genomic_DNA"/>
</dbReference>
<gene>
    <name evidence="3" type="ORF">SOIL9_42220</name>
</gene>
<evidence type="ECO:0000256" key="1">
    <source>
        <dbReference type="SAM" id="Phobius"/>
    </source>
</evidence>
<feature type="transmembrane region" description="Helical" evidence="1">
    <location>
        <begin position="240"/>
        <end position="258"/>
    </location>
</feature>
<dbReference type="GO" id="GO:0006508">
    <property type="term" value="P:proteolysis"/>
    <property type="evidence" value="ECO:0007669"/>
    <property type="project" value="UniProtKB-KW"/>
</dbReference>
<keyword evidence="1" id="KW-0472">Membrane</keyword>
<keyword evidence="3" id="KW-0645">Protease</keyword>
<keyword evidence="3" id="KW-0378">Hydrolase</keyword>
<evidence type="ECO:0000259" key="2">
    <source>
        <dbReference type="Pfam" id="PF02517"/>
    </source>
</evidence>
<dbReference type="GO" id="GO:0004175">
    <property type="term" value="F:endopeptidase activity"/>
    <property type="evidence" value="ECO:0007669"/>
    <property type="project" value="UniProtKB-ARBA"/>
</dbReference>
<keyword evidence="1" id="KW-0812">Transmembrane</keyword>
<keyword evidence="1" id="KW-1133">Transmembrane helix</keyword>
<dbReference type="Proteomes" id="UP000464178">
    <property type="component" value="Chromosome"/>
</dbReference>
<feature type="transmembrane region" description="Helical" evidence="1">
    <location>
        <begin position="214"/>
        <end position="234"/>
    </location>
</feature>
<organism evidence="3 4">
    <name type="scientific">Gemmata massiliana</name>
    <dbReference type="NCBI Taxonomy" id="1210884"/>
    <lineage>
        <taxon>Bacteria</taxon>
        <taxon>Pseudomonadati</taxon>
        <taxon>Planctomycetota</taxon>
        <taxon>Planctomycetia</taxon>
        <taxon>Gemmatales</taxon>
        <taxon>Gemmataceae</taxon>
        <taxon>Gemmata</taxon>
    </lineage>
</organism>
<dbReference type="InterPro" id="IPR052710">
    <property type="entry name" value="CAAX_protease"/>
</dbReference>
<feature type="domain" description="CAAX prenyl protease 2/Lysostaphin resistance protein A-like" evidence="2">
    <location>
        <begin position="187"/>
        <end position="273"/>
    </location>
</feature>
<protein>
    <recommendedName>
        <fullName evidence="2">CAAX prenyl protease 2/Lysostaphin resistance protein A-like domain-containing protein</fullName>
    </recommendedName>
</protein>
<name>A0A6P2D226_9BACT</name>
<evidence type="ECO:0000313" key="4">
    <source>
        <dbReference type="Proteomes" id="UP000464178"/>
    </source>
</evidence>